<keyword evidence="2" id="KW-0067">ATP-binding</keyword>
<protein>
    <recommendedName>
        <fullName evidence="8">Myosin motor domain-containing protein</fullName>
    </recommendedName>
</protein>
<sequence length="153" mass="17173">MVFIHESTAGSGRKRSVASPSNSAPDASLAATVMKVSRLALLPANPNILEGVDDLIQLSYLNEPSVLYNLKSHYAQDLIYLRVLFWVVLLLGCSSMFPYMRCNDNPHVYAVADAPHNEMIRDEVNQSIIIRLALNTFLFIYVAELYDIELLKK</sequence>
<proteinExistence type="predicted"/>
<evidence type="ECO:0000256" key="7">
    <source>
        <dbReference type="SAM" id="Phobius"/>
    </source>
</evidence>
<keyword evidence="3" id="KW-0518">Myosin</keyword>
<dbReference type="GO" id="GO:0007015">
    <property type="term" value="P:actin filament organization"/>
    <property type="evidence" value="ECO:0007669"/>
    <property type="project" value="TreeGrafter"/>
</dbReference>
<keyword evidence="1" id="KW-0547">Nucleotide-binding</keyword>
<feature type="region of interest" description="Disordered" evidence="6">
    <location>
        <begin position="1"/>
        <end position="24"/>
    </location>
</feature>
<keyword evidence="4" id="KW-0505">Motor protein</keyword>
<organism evidence="9 10">
    <name type="scientific">Arachis hypogaea</name>
    <name type="common">Peanut</name>
    <dbReference type="NCBI Taxonomy" id="3818"/>
    <lineage>
        <taxon>Eukaryota</taxon>
        <taxon>Viridiplantae</taxon>
        <taxon>Streptophyta</taxon>
        <taxon>Embryophyta</taxon>
        <taxon>Tracheophyta</taxon>
        <taxon>Spermatophyta</taxon>
        <taxon>Magnoliopsida</taxon>
        <taxon>eudicotyledons</taxon>
        <taxon>Gunneridae</taxon>
        <taxon>Pentapetalae</taxon>
        <taxon>rosids</taxon>
        <taxon>fabids</taxon>
        <taxon>Fabales</taxon>
        <taxon>Fabaceae</taxon>
        <taxon>Papilionoideae</taxon>
        <taxon>50 kb inversion clade</taxon>
        <taxon>dalbergioids sensu lato</taxon>
        <taxon>Dalbergieae</taxon>
        <taxon>Pterocarpus clade</taxon>
        <taxon>Arachis</taxon>
    </lineage>
</organism>
<evidence type="ECO:0000256" key="5">
    <source>
        <dbReference type="ARBA" id="ARBA00023203"/>
    </source>
</evidence>
<evidence type="ECO:0000256" key="4">
    <source>
        <dbReference type="ARBA" id="ARBA00023175"/>
    </source>
</evidence>
<dbReference type="GO" id="GO:0000146">
    <property type="term" value="F:microfilament motor activity"/>
    <property type="evidence" value="ECO:0007669"/>
    <property type="project" value="TreeGrafter"/>
</dbReference>
<evidence type="ECO:0000256" key="3">
    <source>
        <dbReference type="ARBA" id="ARBA00023123"/>
    </source>
</evidence>
<evidence type="ECO:0000313" key="9">
    <source>
        <dbReference type="EMBL" id="RYR67162.1"/>
    </source>
</evidence>
<dbReference type="EMBL" id="SDMP01000003">
    <property type="protein sequence ID" value="RYR67162.1"/>
    <property type="molecule type" value="Genomic_DNA"/>
</dbReference>
<feature type="domain" description="Myosin motor" evidence="8">
    <location>
        <begin position="52"/>
        <end position="130"/>
    </location>
</feature>
<evidence type="ECO:0000259" key="8">
    <source>
        <dbReference type="Pfam" id="PF00063"/>
    </source>
</evidence>
<dbReference type="Proteomes" id="UP000289738">
    <property type="component" value="Chromosome A03"/>
</dbReference>
<dbReference type="SUPFAM" id="SSF52540">
    <property type="entry name" value="P-loop containing nucleoside triphosphate hydrolases"/>
    <property type="match status" value="1"/>
</dbReference>
<dbReference type="Pfam" id="PF00063">
    <property type="entry name" value="Myosin_head"/>
    <property type="match status" value="1"/>
</dbReference>
<accession>A0A445DVD5</accession>
<dbReference type="GO" id="GO:0016459">
    <property type="term" value="C:myosin complex"/>
    <property type="evidence" value="ECO:0007669"/>
    <property type="project" value="UniProtKB-KW"/>
</dbReference>
<keyword evidence="7" id="KW-0812">Transmembrane</keyword>
<feature type="transmembrane region" description="Helical" evidence="7">
    <location>
        <begin position="79"/>
        <end position="100"/>
    </location>
</feature>
<evidence type="ECO:0000313" key="10">
    <source>
        <dbReference type="Proteomes" id="UP000289738"/>
    </source>
</evidence>
<gene>
    <name evidence="9" type="ORF">Ahy_A03g013447</name>
</gene>
<reference evidence="9 10" key="1">
    <citation type="submission" date="2019-01" db="EMBL/GenBank/DDBJ databases">
        <title>Sequencing of cultivated peanut Arachis hypogaea provides insights into genome evolution and oil improvement.</title>
        <authorList>
            <person name="Chen X."/>
        </authorList>
    </citation>
    <scope>NUCLEOTIDE SEQUENCE [LARGE SCALE GENOMIC DNA]</scope>
    <source>
        <strain evidence="10">cv. Fuhuasheng</strain>
        <tissue evidence="9">Leaves</tissue>
    </source>
</reference>
<name>A0A445DVD5_ARAHY</name>
<dbReference type="PANTHER" id="PTHR13140">
    <property type="entry name" value="MYOSIN"/>
    <property type="match status" value="1"/>
</dbReference>
<dbReference type="Gene3D" id="3.40.850.10">
    <property type="entry name" value="Kinesin motor domain"/>
    <property type="match status" value="1"/>
</dbReference>
<keyword evidence="7" id="KW-1133">Transmembrane helix</keyword>
<keyword evidence="7" id="KW-0472">Membrane</keyword>
<dbReference type="GO" id="GO:0016020">
    <property type="term" value="C:membrane"/>
    <property type="evidence" value="ECO:0007669"/>
    <property type="project" value="TreeGrafter"/>
</dbReference>
<dbReference type="GO" id="GO:0051015">
    <property type="term" value="F:actin filament binding"/>
    <property type="evidence" value="ECO:0007669"/>
    <property type="project" value="TreeGrafter"/>
</dbReference>
<dbReference type="GO" id="GO:0005737">
    <property type="term" value="C:cytoplasm"/>
    <property type="evidence" value="ECO:0007669"/>
    <property type="project" value="TreeGrafter"/>
</dbReference>
<dbReference type="InterPro" id="IPR001609">
    <property type="entry name" value="Myosin_head_motor_dom-like"/>
</dbReference>
<dbReference type="PANTHER" id="PTHR13140:SF706">
    <property type="entry name" value="DILUTE CLASS UNCONVENTIONAL MYOSIN, ISOFORM C"/>
    <property type="match status" value="1"/>
</dbReference>
<keyword evidence="5" id="KW-0009">Actin-binding</keyword>
<evidence type="ECO:0000256" key="6">
    <source>
        <dbReference type="SAM" id="MobiDB-lite"/>
    </source>
</evidence>
<feature type="transmembrane region" description="Helical" evidence="7">
    <location>
        <begin position="128"/>
        <end position="146"/>
    </location>
</feature>
<evidence type="ECO:0000256" key="2">
    <source>
        <dbReference type="ARBA" id="ARBA00022840"/>
    </source>
</evidence>
<dbReference type="InterPro" id="IPR036961">
    <property type="entry name" value="Kinesin_motor_dom_sf"/>
</dbReference>
<dbReference type="GO" id="GO:0005524">
    <property type="term" value="F:ATP binding"/>
    <property type="evidence" value="ECO:0007669"/>
    <property type="project" value="UniProtKB-KW"/>
</dbReference>
<keyword evidence="10" id="KW-1185">Reference proteome</keyword>
<comment type="caution">
    <text evidence="9">The sequence shown here is derived from an EMBL/GenBank/DDBJ whole genome shotgun (WGS) entry which is preliminary data.</text>
</comment>
<dbReference type="STRING" id="3818.A0A445DVD5"/>
<evidence type="ECO:0000256" key="1">
    <source>
        <dbReference type="ARBA" id="ARBA00022741"/>
    </source>
</evidence>
<dbReference type="AlphaFoldDB" id="A0A445DVD5"/>
<dbReference type="InterPro" id="IPR027417">
    <property type="entry name" value="P-loop_NTPase"/>
</dbReference>